<dbReference type="PANTHER" id="PTHR43096:SF52">
    <property type="entry name" value="DNAJ HOMOLOG 1, MITOCHONDRIAL-RELATED"/>
    <property type="match status" value="1"/>
</dbReference>
<name>A0A6S7AHQ0_9BURK</name>
<dbReference type="Gene3D" id="1.10.287.110">
    <property type="entry name" value="DnaJ domain"/>
    <property type="match status" value="1"/>
</dbReference>
<dbReference type="PRINTS" id="PR00625">
    <property type="entry name" value="JDOMAIN"/>
</dbReference>
<dbReference type="Proteomes" id="UP000494214">
    <property type="component" value="Unassembled WGS sequence"/>
</dbReference>
<reference evidence="5 6" key="1">
    <citation type="submission" date="2020-04" db="EMBL/GenBank/DDBJ databases">
        <authorList>
            <person name="De Canck E."/>
        </authorList>
    </citation>
    <scope>NUCLEOTIDE SEQUENCE [LARGE SCALE GENOMIC DNA]</scope>
    <source>
        <strain evidence="5 6">LMG 26690</strain>
    </source>
</reference>
<evidence type="ECO:0000313" key="6">
    <source>
        <dbReference type="Proteomes" id="UP000494214"/>
    </source>
</evidence>
<dbReference type="Gene3D" id="2.60.260.20">
    <property type="entry name" value="Urease metallochaperone UreE, N-terminal domain"/>
    <property type="match status" value="2"/>
</dbReference>
<dbReference type="GO" id="GO:0051082">
    <property type="term" value="F:unfolded protein binding"/>
    <property type="evidence" value="ECO:0007669"/>
    <property type="project" value="InterPro"/>
</dbReference>
<organism evidence="5 6">
    <name type="scientific">Achromobacter animicus</name>
    <dbReference type="NCBI Taxonomy" id="1389935"/>
    <lineage>
        <taxon>Bacteria</taxon>
        <taxon>Pseudomonadati</taxon>
        <taxon>Pseudomonadota</taxon>
        <taxon>Betaproteobacteria</taxon>
        <taxon>Burkholderiales</taxon>
        <taxon>Alcaligenaceae</taxon>
        <taxon>Achromobacter</taxon>
    </lineage>
</organism>
<evidence type="ECO:0000256" key="2">
    <source>
        <dbReference type="ARBA" id="ARBA00023125"/>
    </source>
</evidence>
<dbReference type="InterPro" id="IPR036869">
    <property type="entry name" value="J_dom_sf"/>
</dbReference>
<dbReference type="FunFam" id="2.60.260.20:FF:000008">
    <property type="entry name" value="Curved DNA-binding protein"/>
    <property type="match status" value="1"/>
</dbReference>
<evidence type="ECO:0000313" key="5">
    <source>
        <dbReference type="EMBL" id="CAB3720159.1"/>
    </source>
</evidence>
<proteinExistence type="predicted"/>
<feature type="domain" description="J" evidence="4">
    <location>
        <begin position="18"/>
        <end position="82"/>
    </location>
</feature>
<dbReference type="FunFam" id="2.60.260.20:FF:000013">
    <property type="entry name" value="DnaJ subfamily B member 11"/>
    <property type="match status" value="1"/>
</dbReference>
<dbReference type="GO" id="GO:0005737">
    <property type="term" value="C:cytoplasm"/>
    <property type="evidence" value="ECO:0007669"/>
    <property type="project" value="TreeGrafter"/>
</dbReference>
<dbReference type="InterPro" id="IPR008971">
    <property type="entry name" value="HSP40/DnaJ_pept-bd"/>
</dbReference>
<accession>A0A6S7AHQ0</accession>
<dbReference type="Pfam" id="PF00226">
    <property type="entry name" value="DnaJ"/>
    <property type="match status" value="1"/>
</dbReference>
<gene>
    <name evidence="5" type="primary">cbpA</name>
    <name evidence="5" type="ORF">LMG26690_03847</name>
</gene>
<protein>
    <submittedName>
        <fullName evidence="5">Curved DNA-binding protein</fullName>
    </submittedName>
</protein>
<dbReference type="InterPro" id="IPR001623">
    <property type="entry name" value="DnaJ_domain"/>
</dbReference>
<evidence type="ECO:0000259" key="4">
    <source>
        <dbReference type="PROSITE" id="PS50076"/>
    </source>
</evidence>
<dbReference type="SMART" id="SM00271">
    <property type="entry name" value="DnaJ"/>
    <property type="match status" value="1"/>
</dbReference>
<dbReference type="InterPro" id="IPR002939">
    <property type="entry name" value="DnaJ_C"/>
</dbReference>
<dbReference type="PANTHER" id="PTHR43096">
    <property type="entry name" value="DNAJ HOMOLOG 1, MITOCHONDRIAL-RELATED"/>
    <property type="match status" value="1"/>
</dbReference>
<dbReference type="CDD" id="cd10747">
    <property type="entry name" value="DnaJ_C"/>
    <property type="match status" value="1"/>
</dbReference>
<dbReference type="GO" id="GO:0003677">
    <property type="term" value="F:DNA binding"/>
    <property type="evidence" value="ECO:0007669"/>
    <property type="project" value="UniProtKB-KW"/>
</dbReference>
<keyword evidence="1" id="KW-0963">Cytoplasm</keyword>
<keyword evidence="2 5" id="KW-0238">DNA-binding</keyword>
<dbReference type="CDD" id="cd06257">
    <property type="entry name" value="DnaJ"/>
    <property type="match status" value="1"/>
</dbReference>
<sequence length="326" mass="35851">MPDAASTLYVSWNMEFKDYYSILGVEQGASDDDIRKAYRKLARKYHPDVSKESDAETRMRDVNEAYDVLRDAEKRQAYDNLAAGVSPEGGFQPPPGWDEGFEFHRGAAAGDEAQFSEFFSSLFGGRGARHGGRQQEFRTRGEDHHAAIEVDLEDAIKGATRDISLRSMQMDDQGRPHMQSRTLSVKIPAGVREGQYIRLAGQGMPGYGGGESGDLYLEVRFKPHPRYRAEGRDLYMTLPVAPWEAALGASVKAPTPGGTVEVSVPPGSGNGRKLRLRGRGIPGDPPGDLYLVLDLVLPPADSEAAKAAYRKLQQDLPFNPRRNLGV</sequence>
<dbReference type="Pfam" id="PF01556">
    <property type="entry name" value="DnaJ_C"/>
    <property type="match status" value="1"/>
</dbReference>
<dbReference type="GO" id="GO:0042026">
    <property type="term" value="P:protein refolding"/>
    <property type="evidence" value="ECO:0007669"/>
    <property type="project" value="TreeGrafter"/>
</dbReference>
<dbReference type="PROSITE" id="PS50076">
    <property type="entry name" value="DNAJ_2"/>
    <property type="match status" value="1"/>
</dbReference>
<keyword evidence="6" id="KW-1185">Reference proteome</keyword>
<dbReference type="SUPFAM" id="SSF46565">
    <property type="entry name" value="Chaperone J-domain"/>
    <property type="match status" value="1"/>
</dbReference>
<evidence type="ECO:0000256" key="3">
    <source>
        <dbReference type="ARBA" id="ARBA00023186"/>
    </source>
</evidence>
<dbReference type="AlphaFoldDB" id="A0A6S7AHQ0"/>
<dbReference type="SUPFAM" id="SSF49493">
    <property type="entry name" value="HSP40/DnaJ peptide-binding domain"/>
    <property type="match status" value="2"/>
</dbReference>
<keyword evidence="3" id="KW-0143">Chaperone</keyword>
<dbReference type="EMBL" id="CADIJM010000008">
    <property type="protein sequence ID" value="CAB3720159.1"/>
    <property type="molecule type" value="Genomic_DNA"/>
</dbReference>
<evidence type="ECO:0000256" key="1">
    <source>
        <dbReference type="ARBA" id="ARBA00022490"/>
    </source>
</evidence>